<organism evidence="4 5">
    <name type="scientific">Apilactobacillus ozensis DSM 23829 = JCM 17196</name>
    <dbReference type="NCBI Taxonomy" id="1423781"/>
    <lineage>
        <taxon>Bacteria</taxon>
        <taxon>Bacillati</taxon>
        <taxon>Bacillota</taxon>
        <taxon>Bacilli</taxon>
        <taxon>Lactobacillales</taxon>
        <taxon>Lactobacillaceae</taxon>
        <taxon>Apilactobacillus</taxon>
    </lineage>
</organism>
<dbReference type="GO" id="GO:0005829">
    <property type="term" value="C:cytosol"/>
    <property type="evidence" value="ECO:0007669"/>
    <property type="project" value="TreeGrafter"/>
</dbReference>
<dbReference type="GO" id="GO:0008897">
    <property type="term" value="F:holo-[acyl-carrier-protein] synthase activity"/>
    <property type="evidence" value="ECO:0007669"/>
    <property type="project" value="InterPro"/>
</dbReference>
<dbReference type="PANTHER" id="PTHR12215:SF10">
    <property type="entry name" value="L-AMINOADIPATE-SEMIALDEHYDE DEHYDROGENASE-PHOSPHOPANTETHEINYL TRANSFERASE"/>
    <property type="match status" value="1"/>
</dbReference>
<dbReference type="InterPro" id="IPR037143">
    <property type="entry name" value="4-PPantetheinyl_Trfase_dom_sf"/>
</dbReference>
<dbReference type="Gene3D" id="3.90.470.20">
    <property type="entry name" value="4'-phosphopantetheinyl transferase domain"/>
    <property type="match status" value="2"/>
</dbReference>
<dbReference type="GO" id="GO:0019878">
    <property type="term" value="P:lysine biosynthetic process via aminoadipic acid"/>
    <property type="evidence" value="ECO:0007669"/>
    <property type="project" value="TreeGrafter"/>
</dbReference>
<dbReference type="PANTHER" id="PTHR12215">
    <property type="entry name" value="PHOSPHOPANTETHEINE TRANSFERASE"/>
    <property type="match status" value="1"/>
</dbReference>
<keyword evidence="2" id="KW-0808">Transferase</keyword>
<dbReference type="EMBL" id="AYYQ01000001">
    <property type="protein sequence ID" value="KRM69915.1"/>
    <property type="molecule type" value="Genomic_DNA"/>
</dbReference>
<name>A0A0R2B0H8_9LACO</name>
<proteinExistence type="inferred from homology"/>
<dbReference type="Proteomes" id="UP000052012">
    <property type="component" value="Unassembled WGS sequence"/>
</dbReference>
<protein>
    <recommendedName>
        <fullName evidence="3">4'-phosphopantetheinyl transferase domain-containing protein</fullName>
    </recommendedName>
</protein>
<dbReference type="InterPro" id="IPR050559">
    <property type="entry name" value="P-Pant_transferase_sf"/>
</dbReference>
<dbReference type="STRING" id="1423781.FD06_GL000081"/>
<sequence length="195" mass="22597">MNIYIDSINNPTYQNEFKQRKVDFNKFHERQKIVGQHLKAKYLGLPYLDVLKGIPFVKNKHAKPYLKSKKCFFNISNSYELVILVTGSSDLGVDIEKKRDFSYKRITSAFNPDELDYLSKQVGTEQSIMTLKLWTIKESVLKQVGVGLSGNPKSVHIDLENLQYANRDNCIYLLQDLNFFDKYLGTIAIKQEKCD</sequence>
<comment type="caution">
    <text evidence="4">The sequence shown here is derived from an EMBL/GenBank/DDBJ whole genome shotgun (WGS) entry which is preliminary data.</text>
</comment>
<gene>
    <name evidence="4" type="ORF">FD06_GL000081</name>
</gene>
<feature type="domain" description="4'-phosphopantetheinyl transferase" evidence="3">
    <location>
        <begin position="91"/>
        <end position="161"/>
    </location>
</feature>
<dbReference type="Pfam" id="PF01648">
    <property type="entry name" value="ACPS"/>
    <property type="match status" value="1"/>
</dbReference>
<accession>A0A0R2B0H8</accession>
<dbReference type="SUPFAM" id="SSF56214">
    <property type="entry name" value="4'-phosphopantetheinyl transferase"/>
    <property type="match status" value="2"/>
</dbReference>
<keyword evidence="5" id="KW-1185">Reference proteome</keyword>
<evidence type="ECO:0000256" key="2">
    <source>
        <dbReference type="ARBA" id="ARBA00022679"/>
    </source>
</evidence>
<dbReference type="AlphaFoldDB" id="A0A0R2B0H8"/>
<evidence type="ECO:0000256" key="1">
    <source>
        <dbReference type="ARBA" id="ARBA00010990"/>
    </source>
</evidence>
<evidence type="ECO:0000259" key="3">
    <source>
        <dbReference type="Pfam" id="PF01648"/>
    </source>
</evidence>
<comment type="similarity">
    <text evidence="1">Belongs to the P-Pant transferase superfamily. Gsp/Sfp/HetI/AcpT family.</text>
</comment>
<dbReference type="InterPro" id="IPR008278">
    <property type="entry name" value="4-PPantetheinyl_Trfase_dom"/>
</dbReference>
<evidence type="ECO:0000313" key="5">
    <source>
        <dbReference type="Proteomes" id="UP000052012"/>
    </source>
</evidence>
<reference evidence="4 5" key="1">
    <citation type="journal article" date="2015" name="Genome Announc.">
        <title>Expanding the biotechnology potential of lactobacilli through comparative genomics of 213 strains and associated genera.</title>
        <authorList>
            <person name="Sun Z."/>
            <person name="Harris H.M."/>
            <person name="McCann A."/>
            <person name="Guo C."/>
            <person name="Argimon S."/>
            <person name="Zhang W."/>
            <person name="Yang X."/>
            <person name="Jeffery I.B."/>
            <person name="Cooney J.C."/>
            <person name="Kagawa T.F."/>
            <person name="Liu W."/>
            <person name="Song Y."/>
            <person name="Salvetti E."/>
            <person name="Wrobel A."/>
            <person name="Rasinkangas P."/>
            <person name="Parkhill J."/>
            <person name="Rea M.C."/>
            <person name="O'Sullivan O."/>
            <person name="Ritari J."/>
            <person name="Douillard F.P."/>
            <person name="Paul Ross R."/>
            <person name="Yang R."/>
            <person name="Briner A.E."/>
            <person name="Felis G.E."/>
            <person name="de Vos W.M."/>
            <person name="Barrangou R."/>
            <person name="Klaenhammer T.R."/>
            <person name="Caufield P.W."/>
            <person name="Cui Y."/>
            <person name="Zhang H."/>
            <person name="O'Toole P.W."/>
        </authorList>
    </citation>
    <scope>NUCLEOTIDE SEQUENCE [LARGE SCALE GENOMIC DNA]</scope>
    <source>
        <strain evidence="4 5">DSM 23829</strain>
    </source>
</reference>
<evidence type="ECO:0000313" key="4">
    <source>
        <dbReference type="EMBL" id="KRM69915.1"/>
    </source>
</evidence>
<dbReference type="GO" id="GO:0000287">
    <property type="term" value="F:magnesium ion binding"/>
    <property type="evidence" value="ECO:0007669"/>
    <property type="project" value="InterPro"/>
</dbReference>
<dbReference type="PATRIC" id="fig|1423781.4.peg.83"/>